<dbReference type="PRINTS" id="PR01035">
    <property type="entry name" value="TCRTETA"/>
</dbReference>
<dbReference type="Proteomes" id="UP000189735">
    <property type="component" value="Unassembled WGS sequence"/>
</dbReference>
<dbReference type="PANTHER" id="PTHR43683">
    <property type="entry name" value="MULTIDRUG EFFLUX PROTEIN YFMO"/>
    <property type="match status" value="1"/>
</dbReference>
<evidence type="ECO:0000256" key="3">
    <source>
        <dbReference type="ARBA" id="ARBA00022989"/>
    </source>
</evidence>
<dbReference type="InterPro" id="IPR020846">
    <property type="entry name" value="MFS_dom"/>
</dbReference>
<protein>
    <submittedName>
        <fullName evidence="7">Predicted arabinose efflux permease, MFS family</fullName>
    </submittedName>
</protein>
<dbReference type="InterPro" id="IPR036259">
    <property type="entry name" value="MFS_trans_sf"/>
</dbReference>
<gene>
    <name evidence="7" type="ORF">SAMN06295879_1131</name>
</gene>
<dbReference type="SUPFAM" id="SSF103473">
    <property type="entry name" value="MFS general substrate transporter"/>
    <property type="match status" value="1"/>
</dbReference>
<dbReference type="GO" id="GO:0005886">
    <property type="term" value="C:plasma membrane"/>
    <property type="evidence" value="ECO:0007669"/>
    <property type="project" value="UniProtKB-SubCell"/>
</dbReference>
<keyword evidence="4 5" id="KW-0472">Membrane</keyword>
<dbReference type="InterPro" id="IPR011701">
    <property type="entry name" value="MFS"/>
</dbReference>
<comment type="subcellular location">
    <subcellularLocation>
        <location evidence="1">Cell membrane</location>
        <topology evidence="1">Multi-pass membrane protein</topology>
    </subcellularLocation>
</comment>
<feature type="transmembrane region" description="Helical" evidence="5">
    <location>
        <begin position="17"/>
        <end position="36"/>
    </location>
</feature>
<feature type="transmembrane region" description="Helical" evidence="5">
    <location>
        <begin position="87"/>
        <end position="109"/>
    </location>
</feature>
<dbReference type="GO" id="GO:0022857">
    <property type="term" value="F:transmembrane transporter activity"/>
    <property type="evidence" value="ECO:0007669"/>
    <property type="project" value="InterPro"/>
</dbReference>
<dbReference type="InterPro" id="IPR001958">
    <property type="entry name" value="Tet-R_TetA/multi-R_MdtG-like"/>
</dbReference>
<feature type="transmembrane region" description="Helical" evidence="5">
    <location>
        <begin position="368"/>
        <end position="389"/>
    </location>
</feature>
<evidence type="ECO:0000313" key="7">
    <source>
        <dbReference type="EMBL" id="SKA88985.1"/>
    </source>
</evidence>
<keyword evidence="3 5" id="KW-1133">Transmembrane helix</keyword>
<dbReference type="AlphaFoldDB" id="A0A1T4XIR5"/>
<feature type="transmembrane region" description="Helical" evidence="5">
    <location>
        <begin position="56"/>
        <end position="75"/>
    </location>
</feature>
<evidence type="ECO:0000256" key="4">
    <source>
        <dbReference type="ARBA" id="ARBA00023136"/>
    </source>
</evidence>
<dbReference type="RefSeq" id="WP_244893171.1">
    <property type="nucleotide sequence ID" value="NZ_FUYG01000003.1"/>
</dbReference>
<evidence type="ECO:0000256" key="2">
    <source>
        <dbReference type="ARBA" id="ARBA00022692"/>
    </source>
</evidence>
<feature type="transmembrane region" description="Helical" evidence="5">
    <location>
        <begin position="247"/>
        <end position="266"/>
    </location>
</feature>
<dbReference type="InterPro" id="IPR053200">
    <property type="entry name" value="YfmO-like"/>
</dbReference>
<reference evidence="8" key="1">
    <citation type="submission" date="2017-02" db="EMBL/GenBank/DDBJ databases">
        <authorList>
            <person name="Varghese N."/>
            <person name="Submissions S."/>
        </authorList>
    </citation>
    <scope>NUCLEOTIDE SEQUENCE [LARGE SCALE GENOMIC DNA]</scope>
    <source>
        <strain evidence="8">VKM Ac-2052</strain>
    </source>
</reference>
<feature type="transmembrane region" description="Helical" evidence="5">
    <location>
        <begin position="147"/>
        <end position="166"/>
    </location>
</feature>
<feature type="transmembrane region" description="Helical" evidence="5">
    <location>
        <begin position="302"/>
        <end position="321"/>
    </location>
</feature>
<evidence type="ECO:0000259" key="6">
    <source>
        <dbReference type="PROSITE" id="PS50850"/>
    </source>
</evidence>
<proteinExistence type="predicted"/>
<feature type="domain" description="Major facilitator superfamily (MFS) profile" evidence="6">
    <location>
        <begin position="18"/>
        <end position="390"/>
    </location>
</feature>
<feature type="transmembrane region" description="Helical" evidence="5">
    <location>
        <begin position="172"/>
        <end position="190"/>
    </location>
</feature>
<dbReference type="PANTHER" id="PTHR43683:SF1">
    <property type="entry name" value="MULTIDRUG EFFLUX PROTEIN YFMO"/>
    <property type="match status" value="1"/>
</dbReference>
<feature type="transmembrane region" description="Helical" evidence="5">
    <location>
        <begin position="278"/>
        <end position="296"/>
    </location>
</feature>
<name>A0A1T4XIR5_9MICO</name>
<sequence length="413" mass="42132">MPTSTSPQTGSILRQPLAVWAVAFASVIAFMGIGLVDPILPAIAKSLKASPTETSLLFTSYLVVTGLAMLITSWISSRIGAKKTLLIGLALIVVFAALAGVAGSVEGVIGFRAGWGLGNALFISTALSTIVGAASGGSGAAITLYEAALGLGIAVGPLLGGTLGTISWRGPFFGTAVLMAVGFIAIVTLLREDKTVVRTPTKLSAPFTAMKVPGIRYLAGIALFYNIGFFVLLAYTPYPLGLDEMGLGYTFFAWGLSVAFTSVFVAPMLTKRMKRTSALKLALTILALDLIAGGIVIDSQAGLIACIVVGGLMLGIVNTVLTESVMEASDLPRSVASSSYSAVRFLGGAFAPPGAAALAAAISPSAPMYAGAASVLVAVLIAFLGRTALRRVDAAHEESPLAEAEAITVGESL</sequence>
<evidence type="ECO:0000256" key="1">
    <source>
        <dbReference type="ARBA" id="ARBA00004651"/>
    </source>
</evidence>
<keyword evidence="2 5" id="KW-0812">Transmembrane</keyword>
<feature type="transmembrane region" description="Helical" evidence="5">
    <location>
        <begin position="115"/>
        <end position="135"/>
    </location>
</feature>
<accession>A0A1T4XIR5</accession>
<feature type="transmembrane region" description="Helical" evidence="5">
    <location>
        <begin position="342"/>
        <end position="362"/>
    </location>
</feature>
<evidence type="ECO:0000256" key="5">
    <source>
        <dbReference type="SAM" id="Phobius"/>
    </source>
</evidence>
<dbReference type="PROSITE" id="PS50850">
    <property type="entry name" value="MFS"/>
    <property type="match status" value="1"/>
</dbReference>
<dbReference type="Gene3D" id="1.20.1250.20">
    <property type="entry name" value="MFS general substrate transporter like domains"/>
    <property type="match status" value="1"/>
</dbReference>
<feature type="transmembrane region" description="Helical" evidence="5">
    <location>
        <begin position="217"/>
        <end position="235"/>
    </location>
</feature>
<dbReference type="EMBL" id="FUYG01000003">
    <property type="protein sequence ID" value="SKA88985.1"/>
    <property type="molecule type" value="Genomic_DNA"/>
</dbReference>
<dbReference type="Pfam" id="PF07690">
    <property type="entry name" value="MFS_1"/>
    <property type="match status" value="1"/>
</dbReference>
<organism evidence="7 8">
    <name type="scientific">Agreia bicolorata</name>
    <dbReference type="NCBI Taxonomy" id="110935"/>
    <lineage>
        <taxon>Bacteria</taxon>
        <taxon>Bacillati</taxon>
        <taxon>Actinomycetota</taxon>
        <taxon>Actinomycetes</taxon>
        <taxon>Micrococcales</taxon>
        <taxon>Microbacteriaceae</taxon>
        <taxon>Agreia</taxon>
    </lineage>
</organism>
<evidence type="ECO:0000313" key="8">
    <source>
        <dbReference type="Proteomes" id="UP000189735"/>
    </source>
</evidence>